<keyword evidence="3" id="KW-0067">ATP-binding</keyword>
<dbReference type="AlphaFoldDB" id="W6U090"/>
<comment type="similarity">
    <text evidence="1">Belongs to the heat shock protein 70 family.</text>
</comment>
<gene>
    <name evidence="4" type="ORF">EGR_11265</name>
</gene>
<dbReference type="Gene3D" id="2.60.34.10">
    <property type="entry name" value="Substrate Binding Domain Of DNAk, Chain A, domain 1"/>
    <property type="match status" value="1"/>
</dbReference>
<dbReference type="STRING" id="6210.W6U090"/>
<dbReference type="GO" id="GO:0140662">
    <property type="term" value="F:ATP-dependent protein folding chaperone"/>
    <property type="evidence" value="ECO:0007669"/>
    <property type="project" value="InterPro"/>
</dbReference>
<dbReference type="Gene3D" id="3.30.420.40">
    <property type="match status" value="1"/>
</dbReference>
<dbReference type="OrthoDB" id="2401965at2759"/>
<dbReference type="OMA" id="GIEICET"/>
<dbReference type="PRINTS" id="PR00301">
    <property type="entry name" value="HEATSHOCK70"/>
</dbReference>
<keyword evidence="4" id="KW-0346">Stress response</keyword>
<dbReference type="SUPFAM" id="SSF53067">
    <property type="entry name" value="Actin-like ATPase domain"/>
    <property type="match status" value="1"/>
</dbReference>
<dbReference type="CTD" id="36346974"/>
<dbReference type="SUPFAM" id="SSF100934">
    <property type="entry name" value="Heat shock protein 70kD (HSP70), C-terminal subdomain"/>
    <property type="match status" value="1"/>
</dbReference>
<dbReference type="PANTHER" id="PTHR19375">
    <property type="entry name" value="HEAT SHOCK PROTEIN 70KDA"/>
    <property type="match status" value="1"/>
</dbReference>
<dbReference type="RefSeq" id="XP_024345077.1">
    <property type="nucleotide sequence ID" value="XM_024500508.1"/>
</dbReference>
<name>W6U090_ECHGR</name>
<evidence type="ECO:0000256" key="1">
    <source>
        <dbReference type="ARBA" id="ARBA00007381"/>
    </source>
</evidence>
<accession>W6U090</accession>
<dbReference type="InterPro" id="IPR043129">
    <property type="entry name" value="ATPase_NBD"/>
</dbReference>
<dbReference type="GO" id="GO:0005524">
    <property type="term" value="F:ATP binding"/>
    <property type="evidence" value="ECO:0007669"/>
    <property type="project" value="UniProtKB-KW"/>
</dbReference>
<sequence>MLSSAESTNVGMVSLFEGTNFSITLTRALLEQLCMDLFSQTIDAVKTALSDAKIDKANIHEILLGFFNGRKLKRSINPDEAVAYGATLLAANLAGGVSNSMQDLMLLEVTPLSLGLKDADGMVGIVIKRNTPIPTKQTCNALTAVDNQTSVWISVYEGERVKASDNHFLGHFLILGFPAAQCDEIKFENTFEIDENGILHVSSVETSTGKQRSMTIANYEGRLSAEEIERMLAEAEKFKHVDEKGRSRVAALNALVDCIYSMKRNMEKEEITQKISEEHRKNILAKCEETIKWTETEKQATKEDYEEMREQFKEACSLK</sequence>
<organism evidence="4 5">
    <name type="scientific">Echinococcus granulosus</name>
    <name type="common">Hydatid tapeworm</name>
    <dbReference type="NCBI Taxonomy" id="6210"/>
    <lineage>
        <taxon>Eukaryota</taxon>
        <taxon>Metazoa</taxon>
        <taxon>Spiralia</taxon>
        <taxon>Lophotrochozoa</taxon>
        <taxon>Platyhelminthes</taxon>
        <taxon>Cestoda</taxon>
        <taxon>Eucestoda</taxon>
        <taxon>Cyclophyllidea</taxon>
        <taxon>Taeniidae</taxon>
        <taxon>Echinococcus</taxon>
        <taxon>Echinococcus granulosus group</taxon>
    </lineage>
</organism>
<dbReference type="Pfam" id="PF00012">
    <property type="entry name" value="HSP70"/>
    <property type="match status" value="1"/>
</dbReference>
<dbReference type="SUPFAM" id="SSF100920">
    <property type="entry name" value="Heat shock protein 70kD (HSP70), peptide-binding domain"/>
    <property type="match status" value="1"/>
</dbReference>
<evidence type="ECO:0000256" key="3">
    <source>
        <dbReference type="ARBA" id="ARBA00022840"/>
    </source>
</evidence>
<dbReference type="InterPro" id="IPR029048">
    <property type="entry name" value="HSP70_C_sf"/>
</dbReference>
<reference evidence="4 5" key="1">
    <citation type="journal article" date="2013" name="Nat. Genet.">
        <title>The genome of the hydatid tapeworm Echinococcus granulosus.</title>
        <authorList>
            <person name="Zheng H."/>
            <person name="Zhang W."/>
            <person name="Zhang L."/>
            <person name="Zhang Z."/>
            <person name="Li J."/>
            <person name="Lu G."/>
            <person name="Zhu Y."/>
            <person name="Wang Y."/>
            <person name="Huang Y."/>
            <person name="Liu J."/>
            <person name="Kang H."/>
            <person name="Chen J."/>
            <person name="Wang L."/>
            <person name="Chen A."/>
            <person name="Yu S."/>
            <person name="Gao Z."/>
            <person name="Jin L."/>
            <person name="Gu W."/>
            <person name="Wang Z."/>
            <person name="Zhao L."/>
            <person name="Shi B."/>
            <person name="Wen H."/>
            <person name="Lin R."/>
            <person name="Jones M.K."/>
            <person name="Brejova B."/>
            <person name="Vinar T."/>
            <person name="Zhao G."/>
            <person name="McManus D.P."/>
            <person name="Chen Z."/>
            <person name="Zhou Y."/>
            <person name="Wang S."/>
        </authorList>
    </citation>
    <scope>NUCLEOTIDE SEQUENCE [LARGE SCALE GENOMIC DNA]</scope>
</reference>
<dbReference type="KEGG" id="egl:EGR_11265"/>
<comment type="caution">
    <text evidence="4">The sequence shown here is derived from an EMBL/GenBank/DDBJ whole genome shotgun (WGS) entry which is preliminary data.</text>
</comment>
<protein>
    <submittedName>
        <fullName evidence="4">Heat shock cognate protein</fullName>
    </submittedName>
</protein>
<keyword evidence="2" id="KW-0547">Nucleotide-binding</keyword>
<dbReference type="InterPro" id="IPR029047">
    <property type="entry name" value="HSP70_peptide-bd_sf"/>
</dbReference>
<keyword evidence="5" id="KW-1185">Reference proteome</keyword>
<proteinExistence type="inferred from homology"/>
<dbReference type="GeneID" id="36346974"/>
<evidence type="ECO:0000313" key="5">
    <source>
        <dbReference type="Proteomes" id="UP000019149"/>
    </source>
</evidence>
<evidence type="ECO:0000256" key="2">
    <source>
        <dbReference type="ARBA" id="ARBA00022741"/>
    </source>
</evidence>
<dbReference type="Gene3D" id="1.20.1270.10">
    <property type="match status" value="1"/>
</dbReference>
<dbReference type="EMBL" id="APAU02000654">
    <property type="protein sequence ID" value="EUB53881.1"/>
    <property type="molecule type" value="Genomic_DNA"/>
</dbReference>
<dbReference type="InterPro" id="IPR013126">
    <property type="entry name" value="Hsp_70_fam"/>
</dbReference>
<evidence type="ECO:0000313" key="4">
    <source>
        <dbReference type="EMBL" id="EUB53881.1"/>
    </source>
</evidence>
<dbReference type="Proteomes" id="UP000019149">
    <property type="component" value="Unassembled WGS sequence"/>
</dbReference>